<proteinExistence type="predicted"/>
<evidence type="ECO:0000313" key="1">
    <source>
        <dbReference type="EMBL" id="AIC15560.1"/>
    </source>
</evidence>
<dbReference type="OrthoDB" id="9081at2157"/>
<dbReference type="AlphaFoldDB" id="A0A060HJV8"/>
<reference evidence="1 2" key="1">
    <citation type="journal article" date="2014" name="Int. J. Syst. Evol. Microbiol.">
        <title>Nitrososphaera viennensis gen. nov., sp. nov., an aerobic and mesophilic, ammonia-oxidizing archaeon from soil and a member of the archaeal phylum Thaumarchaeota.</title>
        <authorList>
            <person name="Stieglmeier M."/>
            <person name="Klingl A."/>
            <person name="Alves R.J."/>
            <person name="Rittmann S.K."/>
            <person name="Melcher M."/>
            <person name="Leisch N."/>
            <person name="Schleper C."/>
        </authorList>
    </citation>
    <scope>NUCLEOTIDE SEQUENCE [LARGE SCALE GENOMIC DNA]</scope>
    <source>
        <strain evidence="1">EN76</strain>
    </source>
</reference>
<protein>
    <submittedName>
        <fullName evidence="1">Uncharacterized protein</fullName>
    </submittedName>
</protein>
<evidence type="ECO:0000313" key="2">
    <source>
        <dbReference type="Proteomes" id="UP000027093"/>
    </source>
</evidence>
<accession>A0A060HJV8</accession>
<name>A0A060HJV8_9ARCH</name>
<dbReference type="GeneID" id="74946584"/>
<gene>
    <name evidence="1" type="ORF">NVIE_013250</name>
</gene>
<keyword evidence="2" id="KW-1185">Reference proteome</keyword>
<dbReference type="EMBL" id="CP007536">
    <property type="protein sequence ID" value="AIC15560.1"/>
    <property type="molecule type" value="Genomic_DNA"/>
</dbReference>
<dbReference type="RefSeq" id="WP_075054538.1">
    <property type="nucleotide sequence ID" value="NZ_CP007536.1"/>
</dbReference>
<dbReference type="Proteomes" id="UP000027093">
    <property type="component" value="Chromosome"/>
</dbReference>
<dbReference type="STRING" id="926571.NVIE_013250"/>
<dbReference type="HOGENOM" id="CLU_2165143_0_0_2"/>
<dbReference type="KEGG" id="nvn:NVIE_013250"/>
<organism evidence="1 2">
    <name type="scientific">Nitrososphaera viennensis EN76</name>
    <dbReference type="NCBI Taxonomy" id="926571"/>
    <lineage>
        <taxon>Archaea</taxon>
        <taxon>Nitrososphaerota</taxon>
        <taxon>Nitrososphaeria</taxon>
        <taxon>Nitrososphaerales</taxon>
        <taxon>Nitrososphaeraceae</taxon>
        <taxon>Nitrososphaera</taxon>
    </lineage>
</organism>
<sequence>MSHRPKPVRDHYTESLAVNSKNLGRQLSAESVPREEIQRILDSISRLYLAETEKIVRECEKDMMALERVPNPLRLFVDSIAQVKSAVSPAASELMKRYVSAWEDWM</sequence>